<dbReference type="GO" id="GO:0016616">
    <property type="term" value="F:oxidoreductase activity, acting on the CH-OH group of donors, NAD or NADP as acceptor"/>
    <property type="evidence" value="ECO:0007669"/>
    <property type="project" value="UniProtKB-ARBA"/>
</dbReference>
<evidence type="ECO:0000313" key="2">
    <source>
        <dbReference type="EMBL" id="WOG91958.1"/>
    </source>
</evidence>
<dbReference type="PRINTS" id="PR00081">
    <property type="entry name" value="GDHRDH"/>
</dbReference>
<dbReference type="FunFam" id="3.40.50.720:FF:000084">
    <property type="entry name" value="Short-chain dehydrogenase reductase"/>
    <property type="match status" value="1"/>
</dbReference>
<sequence length="285" mass="30887">MSNSEKVSGHLEPWSSLKGKVVLITGASSGFGWEFSIDLAKAGCKVITAARRLDRLKSLCQLINSFQSSSCDTPLAVPLQLDITADPSVIEAAIQQAWRAFGYIDILINNAGVRGTTSPALNLSNEEWDRVFKINLDGAWLCSKYIAICMRDAERGGSIINISSISGLNRVKGTGTLAYSSSKAAMHTMTTVMALEFGAHNIRVNAIAPTIFRSEITKGLYEQKWLPGVLSKIMPLPFLYDASTNPAITELIRYLIHDSSKYVTGNIFIVDAGGTLPGLPIWSSL</sequence>
<reference evidence="2" key="1">
    <citation type="journal article" date="2016" name="Nat. Genet.">
        <title>A high-quality carrot genome assembly provides new insights into carotenoid accumulation and asterid genome evolution.</title>
        <authorList>
            <person name="Iorizzo M."/>
            <person name="Ellison S."/>
            <person name="Senalik D."/>
            <person name="Zeng P."/>
            <person name="Satapoomin P."/>
            <person name="Huang J."/>
            <person name="Bowman M."/>
            <person name="Iovene M."/>
            <person name="Sanseverino W."/>
            <person name="Cavagnaro P."/>
            <person name="Yildiz M."/>
            <person name="Macko-Podgorni A."/>
            <person name="Moranska E."/>
            <person name="Grzebelus E."/>
            <person name="Grzebelus D."/>
            <person name="Ashrafi H."/>
            <person name="Zheng Z."/>
            <person name="Cheng S."/>
            <person name="Spooner D."/>
            <person name="Van Deynze A."/>
            <person name="Simon P."/>
        </authorList>
    </citation>
    <scope>NUCLEOTIDE SEQUENCE</scope>
    <source>
        <tissue evidence="2">Leaf</tissue>
    </source>
</reference>
<dbReference type="Proteomes" id="UP000077755">
    <property type="component" value="Chromosome 3"/>
</dbReference>
<dbReference type="InterPro" id="IPR002347">
    <property type="entry name" value="SDR_fam"/>
</dbReference>
<protein>
    <submittedName>
        <fullName evidence="2">Uncharacterized protein</fullName>
    </submittedName>
</protein>
<dbReference type="InterPro" id="IPR036291">
    <property type="entry name" value="NAD(P)-bd_dom_sf"/>
</dbReference>
<evidence type="ECO:0000313" key="3">
    <source>
        <dbReference type="Proteomes" id="UP000077755"/>
    </source>
</evidence>
<dbReference type="PRINTS" id="PR00080">
    <property type="entry name" value="SDRFAMILY"/>
</dbReference>
<dbReference type="Gramene" id="KZN01180">
    <property type="protein sequence ID" value="KZN01180"/>
    <property type="gene ID" value="DCAR_009934"/>
</dbReference>
<accession>A0A166AFQ1</accession>
<organism evidence="2 3">
    <name type="scientific">Daucus carota subsp. sativus</name>
    <name type="common">Carrot</name>
    <dbReference type="NCBI Taxonomy" id="79200"/>
    <lineage>
        <taxon>Eukaryota</taxon>
        <taxon>Viridiplantae</taxon>
        <taxon>Streptophyta</taxon>
        <taxon>Embryophyta</taxon>
        <taxon>Tracheophyta</taxon>
        <taxon>Spermatophyta</taxon>
        <taxon>Magnoliopsida</taxon>
        <taxon>eudicotyledons</taxon>
        <taxon>Gunneridae</taxon>
        <taxon>Pentapetalae</taxon>
        <taxon>asterids</taxon>
        <taxon>campanulids</taxon>
        <taxon>Apiales</taxon>
        <taxon>Apiaceae</taxon>
        <taxon>Apioideae</taxon>
        <taxon>Scandiceae</taxon>
        <taxon>Daucinae</taxon>
        <taxon>Daucus</taxon>
        <taxon>Daucus sect. Daucus</taxon>
    </lineage>
</organism>
<dbReference type="Pfam" id="PF00106">
    <property type="entry name" value="adh_short"/>
    <property type="match status" value="1"/>
</dbReference>
<dbReference type="KEGG" id="dcr:108213798"/>
<name>A0A166AFQ1_DAUCS</name>
<dbReference type="AlphaFoldDB" id="A0A166AFQ1"/>
<keyword evidence="3" id="KW-1185">Reference proteome</keyword>
<dbReference type="PROSITE" id="PS00061">
    <property type="entry name" value="ADH_SHORT"/>
    <property type="match status" value="1"/>
</dbReference>
<dbReference type="Gene3D" id="3.40.50.720">
    <property type="entry name" value="NAD(P)-binding Rossmann-like Domain"/>
    <property type="match status" value="1"/>
</dbReference>
<dbReference type="SUPFAM" id="SSF51735">
    <property type="entry name" value="NAD(P)-binding Rossmann-fold domains"/>
    <property type="match status" value="1"/>
</dbReference>
<dbReference type="EMBL" id="CP093345">
    <property type="protein sequence ID" value="WOG91958.1"/>
    <property type="molecule type" value="Genomic_DNA"/>
</dbReference>
<dbReference type="PANTHER" id="PTHR44375">
    <property type="entry name" value="BETA-KETOACYL-ACP REDUCTASE-LIKE PROTEIN-RELATED"/>
    <property type="match status" value="1"/>
</dbReference>
<evidence type="ECO:0000256" key="1">
    <source>
        <dbReference type="RuleBase" id="RU000363"/>
    </source>
</evidence>
<comment type="similarity">
    <text evidence="1">Belongs to the short-chain dehydrogenases/reductases (SDR) family.</text>
</comment>
<proteinExistence type="inferred from homology"/>
<reference evidence="2" key="2">
    <citation type="submission" date="2022-03" db="EMBL/GenBank/DDBJ databases">
        <title>Draft title - Genomic analysis of global carrot germplasm unveils the trajectory of domestication and the origin of high carotenoid orange carrot.</title>
        <authorList>
            <person name="Iorizzo M."/>
            <person name="Ellison S."/>
            <person name="Senalik D."/>
            <person name="Macko-Podgorni A."/>
            <person name="Grzebelus D."/>
            <person name="Bostan H."/>
            <person name="Rolling W."/>
            <person name="Curaba J."/>
            <person name="Simon P."/>
        </authorList>
    </citation>
    <scope>NUCLEOTIDE SEQUENCE</scope>
    <source>
        <tissue evidence="2">Leaf</tissue>
    </source>
</reference>
<dbReference type="PANTHER" id="PTHR44375:SF5">
    <property type="entry name" value="3-OXOACYL-[ACYL-CARRIER-PROTEIN] REDUCTASE FABG-LIKE"/>
    <property type="match status" value="1"/>
</dbReference>
<gene>
    <name evidence="2" type="ORF">DCAR_0311213</name>
</gene>
<dbReference type="CDD" id="cd05233">
    <property type="entry name" value="SDR_c"/>
    <property type="match status" value="1"/>
</dbReference>
<dbReference type="InterPro" id="IPR020904">
    <property type="entry name" value="Sc_DH/Rdtase_CS"/>
</dbReference>
<dbReference type="OMA" id="KTHYVTA"/>
<dbReference type="OrthoDB" id="1933717at2759"/>